<protein>
    <submittedName>
        <fullName evidence="1">Uncharacterized protein</fullName>
    </submittedName>
</protein>
<dbReference type="Proteomes" id="UP000049855">
    <property type="component" value="Unassembled WGS sequence"/>
</dbReference>
<gene>
    <name evidence="1" type="ORF">SpAn4DRAFT_2493</name>
</gene>
<accession>A0A0U1L0R8</accession>
<evidence type="ECO:0000313" key="2">
    <source>
        <dbReference type="Proteomes" id="UP000049855"/>
    </source>
</evidence>
<evidence type="ECO:0000313" key="1">
    <source>
        <dbReference type="EMBL" id="CQR73261.1"/>
    </source>
</evidence>
<name>A0A0U1L0R8_9FIRM</name>
<reference evidence="2" key="1">
    <citation type="submission" date="2015-03" db="EMBL/GenBank/DDBJ databases">
        <authorList>
            <person name="Nijsse Bart"/>
        </authorList>
    </citation>
    <scope>NUCLEOTIDE SEQUENCE [LARGE SCALE GENOMIC DNA]</scope>
</reference>
<organism evidence="1 2">
    <name type="scientific">Sporomusa ovata</name>
    <dbReference type="NCBI Taxonomy" id="2378"/>
    <lineage>
        <taxon>Bacteria</taxon>
        <taxon>Bacillati</taxon>
        <taxon>Bacillota</taxon>
        <taxon>Negativicutes</taxon>
        <taxon>Selenomonadales</taxon>
        <taxon>Sporomusaceae</taxon>
        <taxon>Sporomusa</taxon>
    </lineage>
</organism>
<dbReference type="EMBL" id="CTRP01000012">
    <property type="protein sequence ID" value="CQR73261.1"/>
    <property type="molecule type" value="Genomic_DNA"/>
</dbReference>
<sequence>MFFLVFDTIRLYEKFENFFTDKQNDVKLYAVYGIKCQAVK</sequence>
<dbReference type="AlphaFoldDB" id="A0A0U1L0R8"/>
<proteinExistence type="predicted"/>
<keyword evidence="2" id="KW-1185">Reference proteome</keyword>